<dbReference type="EMBL" id="ADBL01002623">
    <property type="status" value="NOT_ANNOTATED_CDS"/>
    <property type="molecule type" value="Genomic_DNA"/>
</dbReference>
<keyword evidence="5" id="KW-1185">Reference proteome</keyword>
<dbReference type="OrthoDB" id="3515051at2759"/>
<dbReference type="EMBL" id="GL876977">
    <property type="protein sequence ID" value="KLU91675.1"/>
    <property type="molecule type" value="Genomic_DNA"/>
</dbReference>
<dbReference type="Pfam" id="PF26061">
    <property type="entry name" value="DUF8021"/>
    <property type="match status" value="1"/>
</dbReference>
<feature type="chain" id="PRO_5009386059" description="DUF8021 domain-containing protein" evidence="1">
    <location>
        <begin position="20"/>
        <end position="264"/>
    </location>
</feature>
<feature type="signal peptide" evidence="1">
    <location>
        <begin position="1"/>
        <end position="19"/>
    </location>
</feature>
<name>A0A0C4EBY1_MAGP6</name>
<dbReference type="EnsemblFungi" id="MAPG_10193T0">
    <property type="protein sequence ID" value="MAPG_10193T0"/>
    <property type="gene ID" value="MAPG_10193"/>
</dbReference>
<evidence type="ECO:0000313" key="5">
    <source>
        <dbReference type="Proteomes" id="UP000011715"/>
    </source>
</evidence>
<dbReference type="InterPro" id="IPR058334">
    <property type="entry name" value="DUF8021"/>
</dbReference>
<proteinExistence type="predicted"/>
<organism evidence="4 5">
    <name type="scientific">Magnaporthiopsis poae (strain ATCC 64411 / 73-15)</name>
    <name type="common">Kentucky bluegrass fungus</name>
    <name type="synonym">Magnaporthe poae</name>
    <dbReference type="NCBI Taxonomy" id="644358"/>
    <lineage>
        <taxon>Eukaryota</taxon>
        <taxon>Fungi</taxon>
        <taxon>Dikarya</taxon>
        <taxon>Ascomycota</taxon>
        <taxon>Pezizomycotina</taxon>
        <taxon>Sordariomycetes</taxon>
        <taxon>Sordariomycetidae</taxon>
        <taxon>Magnaporthales</taxon>
        <taxon>Magnaporthaceae</taxon>
        <taxon>Magnaporthiopsis</taxon>
    </lineage>
</organism>
<reference evidence="4" key="5">
    <citation type="submission" date="2015-06" db="UniProtKB">
        <authorList>
            <consortium name="EnsemblFungi"/>
        </authorList>
    </citation>
    <scope>IDENTIFICATION</scope>
    <source>
        <strain evidence="4">ATCC 64411</strain>
    </source>
</reference>
<reference evidence="4" key="4">
    <citation type="journal article" date="2015" name="G3 (Bethesda)">
        <title>Genome sequences of three phytopathogenic species of the Magnaporthaceae family of fungi.</title>
        <authorList>
            <person name="Okagaki L.H."/>
            <person name="Nunes C.C."/>
            <person name="Sailsbery J."/>
            <person name="Clay B."/>
            <person name="Brown D."/>
            <person name="John T."/>
            <person name="Oh Y."/>
            <person name="Young N."/>
            <person name="Fitzgerald M."/>
            <person name="Haas B.J."/>
            <person name="Zeng Q."/>
            <person name="Young S."/>
            <person name="Adiconis X."/>
            <person name="Fan L."/>
            <person name="Levin J.Z."/>
            <person name="Mitchell T.K."/>
            <person name="Okubara P.A."/>
            <person name="Farman M.L."/>
            <person name="Kohn L.M."/>
            <person name="Birren B."/>
            <person name="Ma L.-J."/>
            <person name="Dean R.A."/>
        </authorList>
    </citation>
    <scope>NUCLEOTIDE SEQUENCE</scope>
    <source>
        <strain evidence="4">ATCC 64411 / 73-15</strain>
    </source>
</reference>
<dbReference type="Proteomes" id="UP000011715">
    <property type="component" value="Unassembled WGS sequence"/>
</dbReference>
<gene>
    <name evidence="3" type="ORF">MAPG_10193</name>
</gene>
<evidence type="ECO:0000313" key="3">
    <source>
        <dbReference type="EMBL" id="KLU91675.1"/>
    </source>
</evidence>
<reference evidence="5" key="2">
    <citation type="submission" date="2010-05" db="EMBL/GenBank/DDBJ databases">
        <title>The genome sequence of Magnaporthe poae strain ATCC 64411.</title>
        <authorList>
            <person name="Ma L.-J."/>
            <person name="Dead R."/>
            <person name="Young S."/>
            <person name="Zeng Q."/>
            <person name="Koehrsen M."/>
            <person name="Alvarado L."/>
            <person name="Berlin A."/>
            <person name="Chapman S.B."/>
            <person name="Chen Z."/>
            <person name="Freedman E."/>
            <person name="Gellesch M."/>
            <person name="Goldberg J."/>
            <person name="Griggs A."/>
            <person name="Gujja S."/>
            <person name="Heilman E.R."/>
            <person name="Heiman D."/>
            <person name="Hepburn T."/>
            <person name="Howarth C."/>
            <person name="Jen D."/>
            <person name="Larson L."/>
            <person name="Mehta T."/>
            <person name="Neiman D."/>
            <person name="Pearson M."/>
            <person name="Roberts A."/>
            <person name="Saif S."/>
            <person name="Shea T."/>
            <person name="Shenoy N."/>
            <person name="Sisk P."/>
            <person name="Stolte C."/>
            <person name="Sykes S."/>
            <person name="Walk T."/>
            <person name="White J."/>
            <person name="Yandava C."/>
            <person name="Haas B."/>
            <person name="Nusbaum C."/>
            <person name="Birren B."/>
        </authorList>
    </citation>
    <scope>NUCLEOTIDE SEQUENCE [LARGE SCALE GENOMIC DNA]</scope>
    <source>
        <strain evidence="5">ATCC 64411 / 73-15</strain>
    </source>
</reference>
<keyword evidence="1" id="KW-0732">Signal</keyword>
<evidence type="ECO:0000313" key="4">
    <source>
        <dbReference type="EnsemblFungi" id="MAPG_10193T0"/>
    </source>
</evidence>
<dbReference type="AlphaFoldDB" id="A0A0C4EBY1"/>
<reference evidence="3" key="3">
    <citation type="submission" date="2011-03" db="EMBL/GenBank/DDBJ databases">
        <title>Annotation of Magnaporthe poae ATCC 64411.</title>
        <authorList>
            <person name="Ma L.-J."/>
            <person name="Dead R."/>
            <person name="Young S.K."/>
            <person name="Zeng Q."/>
            <person name="Gargeya S."/>
            <person name="Fitzgerald M."/>
            <person name="Haas B."/>
            <person name="Abouelleil A."/>
            <person name="Alvarado L."/>
            <person name="Arachchi H.M."/>
            <person name="Berlin A."/>
            <person name="Brown A."/>
            <person name="Chapman S.B."/>
            <person name="Chen Z."/>
            <person name="Dunbar C."/>
            <person name="Freedman E."/>
            <person name="Gearin G."/>
            <person name="Gellesch M."/>
            <person name="Goldberg J."/>
            <person name="Griggs A."/>
            <person name="Gujja S."/>
            <person name="Heiman D."/>
            <person name="Howarth C."/>
            <person name="Larson L."/>
            <person name="Lui A."/>
            <person name="MacDonald P.J.P."/>
            <person name="Mehta T."/>
            <person name="Montmayeur A."/>
            <person name="Murphy C."/>
            <person name="Neiman D."/>
            <person name="Pearson M."/>
            <person name="Priest M."/>
            <person name="Roberts A."/>
            <person name="Saif S."/>
            <person name="Shea T."/>
            <person name="Shenoy N."/>
            <person name="Sisk P."/>
            <person name="Stolte C."/>
            <person name="Sykes S."/>
            <person name="Yandava C."/>
            <person name="Wortman J."/>
            <person name="Nusbaum C."/>
            <person name="Birren B."/>
        </authorList>
    </citation>
    <scope>NUCLEOTIDE SEQUENCE</scope>
    <source>
        <strain evidence="3">ATCC 64411</strain>
    </source>
</reference>
<protein>
    <recommendedName>
        <fullName evidence="2">DUF8021 domain-containing protein</fullName>
    </recommendedName>
</protein>
<dbReference type="STRING" id="644358.A0A0C4EBY1"/>
<evidence type="ECO:0000256" key="1">
    <source>
        <dbReference type="SAM" id="SignalP"/>
    </source>
</evidence>
<dbReference type="OMA" id="KGDWLFD"/>
<accession>A0A0C4EBY1</accession>
<dbReference type="eggNOG" id="ENOG502SHGJ">
    <property type="taxonomic scope" value="Eukaryota"/>
</dbReference>
<evidence type="ECO:0000259" key="2">
    <source>
        <dbReference type="Pfam" id="PF26061"/>
    </source>
</evidence>
<sequence>MLRHIPLLLAILAPHQATAADCTREYLQAAVDSYVAAQKAGNASFAASAASTYTENFKKQPQPILSKALKVDFTRSILDTTACATYTEVIVTDSSHPYVIGSQIHWAVPGGSGAAAAGTPTKIETLVSDKDDWFFNATATLYYSSRENWDPIPEAQRDSRATIKAAGDAYCDVFSDKSVKVPWGMPCQRLEGGTYFGRGLPTDTCNVGVPSGVALTNRRYVIDEVIGTVSIFLTFGGSLPDSHEFRVEKGKLRFVHTITVTGRN</sequence>
<dbReference type="VEuPathDB" id="FungiDB:MAPG_10193"/>
<reference evidence="3" key="1">
    <citation type="submission" date="2010-05" db="EMBL/GenBank/DDBJ databases">
        <title>The Genome Sequence of Magnaporthe poae strain ATCC 64411.</title>
        <authorList>
            <consortium name="The Broad Institute Genome Sequencing Platform"/>
            <consortium name="Broad Institute Genome Sequencing Center for Infectious Disease"/>
            <person name="Ma L.-J."/>
            <person name="Dead R."/>
            <person name="Young S."/>
            <person name="Zeng Q."/>
            <person name="Koehrsen M."/>
            <person name="Alvarado L."/>
            <person name="Berlin A."/>
            <person name="Chapman S.B."/>
            <person name="Chen Z."/>
            <person name="Freedman E."/>
            <person name="Gellesch M."/>
            <person name="Goldberg J."/>
            <person name="Griggs A."/>
            <person name="Gujja S."/>
            <person name="Heilman E.R."/>
            <person name="Heiman D."/>
            <person name="Hepburn T."/>
            <person name="Howarth C."/>
            <person name="Jen D."/>
            <person name="Larson L."/>
            <person name="Mehta T."/>
            <person name="Neiman D."/>
            <person name="Pearson M."/>
            <person name="Roberts A."/>
            <person name="Saif S."/>
            <person name="Shea T."/>
            <person name="Shenoy N."/>
            <person name="Sisk P."/>
            <person name="Stolte C."/>
            <person name="Sykes S."/>
            <person name="Walk T."/>
            <person name="White J."/>
            <person name="Yandava C."/>
            <person name="Haas B."/>
            <person name="Nusbaum C."/>
            <person name="Birren B."/>
        </authorList>
    </citation>
    <scope>NUCLEOTIDE SEQUENCE</scope>
    <source>
        <strain evidence="3">ATCC 64411</strain>
    </source>
</reference>
<feature type="domain" description="DUF8021" evidence="2">
    <location>
        <begin position="156"/>
        <end position="259"/>
    </location>
</feature>